<dbReference type="Proteomes" id="UP000015106">
    <property type="component" value="Chromosome 7"/>
</dbReference>
<proteinExistence type="predicted"/>
<feature type="transmembrane region" description="Helical" evidence="1">
    <location>
        <begin position="110"/>
        <end position="129"/>
    </location>
</feature>
<feature type="transmembrane region" description="Helical" evidence="1">
    <location>
        <begin position="77"/>
        <end position="98"/>
    </location>
</feature>
<keyword evidence="3" id="KW-1185">Reference proteome</keyword>
<evidence type="ECO:0000256" key="1">
    <source>
        <dbReference type="SAM" id="Phobius"/>
    </source>
</evidence>
<keyword evidence="1" id="KW-1133">Transmembrane helix</keyword>
<evidence type="ECO:0000313" key="2">
    <source>
        <dbReference type="EnsemblPlants" id="TuG1812G0700005143.01.T06.cds347630"/>
    </source>
</evidence>
<dbReference type="AlphaFoldDB" id="A0A8R7R5Z5"/>
<sequence length="132" mass="14151">MLMIQSFSFARVLSPAAVLLLHPLLSLSPTSLLLLFFLTSIAAALLPHLHCRCFSCEPQTVVALLLSPHAAAANPGVAPLLLHLLLLASSLNPLNLLLRFFSEPLSCCSLLLLSLSPCLLLLLTSLLIFSEV</sequence>
<evidence type="ECO:0000313" key="3">
    <source>
        <dbReference type="Proteomes" id="UP000015106"/>
    </source>
</evidence>
<keyword evidence="1" id="KW-0812">Transmembrane</keyword>
<keyword evidence="1" id="KW-0472">Membrane</keyword>
<accession>A0A8R7R5Z5</accession>
<reference evidence="2" key="3">
    <citation type="submission" date="2022-06" db="UniProtKB">
        <authorList>
            <consortium name="EnsemblPlants"/>
        </authorList>
    </citation>
    <scope>IDENTIFICATION</scope>
</reference>
<reference evidence="3" key="1">
    <citation type="journal article" date="2013" name="Nature">
        <title>Draft genome of the wheat A-genome progenitor Triticum urartu.</title>
        <authorList>
            <person name="Ling H.Q."/>
            <person name="Zhao S."/>
            <person name="Liu D."/>
            <person name="Wang J."/>
            <person name="Sun H."/>
            <person name="Zhang C."/>
            <person name="Fan H."/>
            <person name="Li D."/>
            <person name="Dong L."/>
            <person name="Tao Y."/>
            <person name="Gao C."/>
            <person name="Wu H."/>
            <person name="Li Y."/>
            <person name="Cui Y."/>
            <person name="Guo X."/>
            <person name="Zheng S."/>
            <person name="Wang B."/>
            <person name="Yu K."/>
            <person name="Liang Q."/>
            <person name="Yang W."/>
            <person name="Lou X."/>
            <person name="Chen J."/>
            <person name="Feng M."/>
            <person name="Jian J."/>
            <person name="Zhang X."/>
            <person name="Luo G."/>
            <person name="Jiang Y."/>
            <person name="Liu J."/>
            <person name="Wang Z."/>
            <person name="Sha Y."/>
            <person name="Zhang B."/>
            <person name="Wu H."/>
            <person name="Tang D."/>
            <person name="Shen Q."/>
            <person name="Xue P."/>
            <person name="Zou S."/>
            <person name="Wang X."/>
            <person name="Liu X."/>
            <person name="Wang F."/>
            <person name="Yang Y."/>
            <person name="An X."/>
            <person name="Dong Z."/>
            <person name="Zhang K."/>
            <person name="Zhang X."/>
            <person name="Luo M.C."/>
            <person name="Dvorak J."/>
            <person name="Tong Y."/>
            <person name="Wang J."/>
            <person name="Yang H."/>
            <person name="Li Z."/>
            <person name="Wang D."/>
            <person name="Zhang A."/>
            <person name="Wang J."/>
        </authorList>
    </citation>
    <scope>NUCLEOTIDE SEQUENCE</scope>
    <source>
        <strain evidence="3">cv. G1812</strain>
    </source>
</reference>
<dbReference type="Gramene" id="TuG1812G0700005143.01.T06">
    <property type="protein sequence ID" value="TuG1812G0700005143.01.T06.cds347630"/>
    <property type="gene ID" value="TuG1812G0700005143.01"/>
</dbReference>
<name>A0A8R7R5Z5_TRIUA</name>
<organism evidence="2 3">
    <name type="scientific">Triticum urartu</name>
    <name type="common">Red wild einkorn</name>
    <name type="synonym">Crithodium urartu</name>
    <dbReference type="NCBI Taxonomy" id="4572"/>
    <lineage>
        <taxon>Eukaryota</taxon>
        <taxon>Viridiplantae</taxon>
        <taxon>Streptophyta</taxon>
        <taxon>Embryophyta</taxon>
        <taxon>Tracheophyta</taxon>
        <taxon>Spermatophyta</taxon>
        <taxon>Magnoliopsida</taxon>
        <taxon>Liliopsida</taxon>
        <taxon>Poales</taxon>
        <taxon>Poaceae</taxon>
        <taxon>BOP clade</taxon>
        <taxon>Pooideae</taxon>
        <taxon>Triticodae</taxon>
        <taxon>Triticeae</taxon>
        <taxon>Triticinae</taxon>
        <taxon>Triticum</taxon>
    </lineage>
</organism>
<dbReference type="EnsemblPlants" id="TuG1812G0700005143.01.T06">
    <property type="protein sequence ID" value="TuG1812G0700005143.01.T06.cds347630"/>
    <property type="gene ID" value="TuG1812G0700005143.01"/>
</dbReference>
<protein>
    <submittedName>
        <fullName evidence="2">Uncharacterized protein</fullName>
    </submittedName>
</protein>
<reference evidence="2" key="2">
    <citation type="submission" date="2018-03" db="EMBL/GenBank/DDBJ databases">
        <title>The Triticum urartu genome reveals the dynamic nature of wheat genome evolution.</title>
        <authorList>
            <person name="Ling H."/>
            <person name="Ma B."/>
            <person name="Shi X."/>
            <person name="Liu H."/>
            <person name="Dong L."/>
            <person name="Sun H."/>
            <person name="Cao Y."/>
            <person name="Gao Q."/>
            <person name="Zheng S."/>
            <person name="Li Y."/>
            <person name="Yu Y."/>
            <person name="Du H."/>
            <person name="Qi M."/>
            <person name="Li Y."/>
            <person name="Yu H."/>
            <person name="Cui Y."/>
            <person name="Wang N."/>
            <person name="Chen C."/>
            <person name="Wu H."/>
            <person name="Zhao Y."/>
            <person name="Zhang J."/>
            <person name="Li Y."/>
            <person name="Zhou W."/>
            <person name="Zhang B."/>
            <person name="Hu W."/>
            <person name="Eijk M."/>
            <person name="Tang J."/>
            <person name="Witsenboer H."/>
            <person name="Zhao S."/>
            <person name="Li Z."/>
            <person name="Zhang A."/>
            <person name="Wang D."/>
            <person name="Liang C."/>
        </authorList>
    </citation>
    <scope>NUCLEOTIDE SEQUENCE [LARGE SCALE GENOMIC DNA]</scope>
    <source>
        <strain evidence="2">cv. G1812</strain>
    </source>
</reference>